<sequence length="65" mass="7521">MDGSESCTQRPHDRAGRPLPCTPSSFNHVFLKIFLFSTVYKVAEEQLFQTMKKRSELWAQSRGDE</sequence>
<name>A0AAD6W329_9ROSI</name>
<proteinExistence type="predicted"/>
<keyword evidence="3" id="KW-1185">Reference proteome</keyword>
<dbReference type="Proteomes" id="UP001164929">
    <property type="component" value="Chromosome 5"/>
</dbReference>
<comment type="caution">
    <text evidence="2">The sequence shown here is derived from an EMBL/GenBank/DDBJ whole genome shotgun (WGS) entry which is preliminary data.</text>
</comment>
<reference evidence="2" key="1">
    <citation type="journal article" date="2023" name="Mol. Ecol. Resour.">
        <title>Chromosome-level genome assembly of a triploid poplar Populus alba 'Berolinensis'.</title>
        <authorList>
            <person name="Chen S."/>
            <person name="Yu Y."/>
            <person name="Wang X."/>
            <person name="Wang S."/>
            <person name="Zhang T."/>
            <person name="Zhou Y."/>
            <person name="He R."/>
            <person name="Meng N."/>
            <person name="Wang Y."/>
            <person name="Liu W."/>
            <person name="Liu Z."/>
            <person name="Liu J."/>
            <person name="Guo Q."/>
            <person name="Huang H."/>
            <person name="Sederoff R.R."/>
            <person name="Wang G."/>
            <person name="Qu G."/>
            <person name="Chen S."/>
        </authorList>
    </citation>
    <scope>NUCLEOTIDE SEQUENCE</scope>
    <source>
        <strain evidence="2">SC-2020</strain>
    </source>
</reference>
<evidence type="ECO:0000313" key="2">
    <source>
        <dbReference type="EMBL" id="KAJ6997352.1"/>
    </source>
</evidence>
<feature type="region of interest" description="Disordered" evidence="1">
    <location>
        <begin position="1"/>
        <end position="22"/>
    </location>
</feature>
<dbReference type="AlphaFoldDB" id="A0AAD6W329"/>
<gene>
    <name evidence="2" type="ORF">NC653_013805</name>
</gene>
<evidence type="ECO:0000313" key="3">
    <source>
        <dbReference type="Proteomes" id="UP001164929"/>
    </source>
</evidence>
<protein>
    <submittedName>
        <fullName evidence="2">Uncharacterized protein</fullName>
    </submittedName>
</protein>
<organism evidence="2 3">
    <name type="scientific">Populus alba x Populus x berolinensis</name>
    <dbReference type="NCBI Taxonomy" id="444605"/>
    <lineage>
        <taxon>Eukaryota</taxon>
        <taxon>Viridiplantae</taxon>
        <taxon>Streptophyta</taxon>
        <taxon>Embryophyta</taxon>
        <taxon>Tracheophyta</taxon>
        <taxon>Spermatophyta</taxon>
        <taxon>Magnoliopsida</taxon>
        <taxon>eudicotyledons</taxon>
        <taxon>Gunneridae</taxon>
        <taxon>Pentapetalae</taxon>
        <taxon>rosids</taxon>
        <taxon>fabids</taxon>
        <taxon>Malpighiales</taxon>
        <taxon>Salicaceae</taxon>
        <taxon>Saliceae</taxon>
        <taxon>Populus</taxon>
    </lineage>
</organism>
<accession>A0AAD6W329</accession>
<evidence type="ECO:0000256" key="1">
    <source>
        <dbReference type="SAM" id="MobiDB-lite"/>
    </source>
</evidence>
<dbReference type="EMBL" id="JAQIZT010000005">
    <property type="protein sequence ID" value="KAJ6997352.1"/>
    <property type="molecule type" value="Genomic_DNA"/>
</dbReference>